<gene>
    <name evidence="2" type="ORF">CMV_018892</name>
</gene>
<keyword evidence="3" id="KW-1185">Reference proteome</keyword>
<accession>A0A8J4VC49</accession>
<evidence type="ECO:0000313" key="3">
    <source>
        <dbReference type="Proteomes" id="UP000737018"/>
    </source>
</evidence>
<dbReference type="AlphaFoldDB" id="A0A8J4VC49"/>
<organism evidence="2 3">
    <name type="scientific">Castanea mollissima</name>
    <name type="common">Chinese chestnut</name>
    <dbReference type="NCBI Taxonomy" id="60419"/>
    <lineage>
        <taxon>Eukaryota</taxon>
        <taxon>Viridiplantae</taxon>
        <taxon>Streptophyta</taxon>
        <taxon>Embryophyta</taxon>
        <taxon>Tracheophyta</taxon>
        <taxon>Spermatophyta</taxon>
        <taxon>Magnoliopsida</taxon>
        <taxon>eudicotyledons</taxon>
        <taxon>Gunneridae</taxon>
        <taxon>Pentapetalae</taxon>
        <taxon>rosids</taxon>
        <taxon>fabids</taxon>
        <taxon>Fagales</taxon>
        <taxon>Fagaceae</taxon>
        <taxon>Castanea</taxon>
    </lineage>
</organism>
<feature type="region of interest" description="Disordered" evidence="1">
    <location>
        <begin position="74"/>
        <end position="94"/>
    </location>
</feature>
<dbReference type="Proteomes" id="UP000737018">
    <property type="component" value="Unassembled WGS sequence"/>
</dbReference>
<evidence type="ECO:0000313" key="2">
    <source>
        <dbReference type="EMBL" id="KAF3955948.1"/>
    </source>
</evidence>
<evidence type="ECO:0000256" key="1">
    <source>
        <dbReference type="SAM" id="MobiDB-lite"/>
    </source>
</evidence>
<protein>
    <submittedName>
        <fullName evidence="2">Uncharacterized protein</fullName>
    </submittedName>
</protein>
<proteinExistence type="predicted"/>
<sequence length="94" mass="10455">MDFQLKLIGKQPSLSFKLLAMVDFNSAAKQEQKWTINIEGQSVEILATKELMRKIGWILMEGRSEALLSESCVNNSSSQYGAGNPVYLGQSSRN</sequence>
<name>A0A8J4VC49_9ROSI</name>
<dbReference type="EMBL" id="JRKL02003238">
    <property type="protein sequence ID" value="KAF3955948.1"/>
    <property type="molecule type" value="Genomic_DNA"/>
</dbReference>
<reference evidence="2" key="1">
    <citation type="submission" date="2020-03" db="EMBL/GenBank/DDBJ databases">
        <title>Castanea mollissima Vanexum genome sequencing.</title>
        <authorList>
            <person name="Staton M."/>
        </authorList>
    </citation>
    <scope>NUCLEOTIDE SEQUENCE</scope>
    <source>
        <tissue evidence="2">Leaf</tissue>
    </source>
</reference>
<comment type="caution">
    <text evidence="2">The sequence shown here is derived from an EMBL/GenBank/DDBJ whole genome shotgun (WGS) entry which is preliminary data.</text>
</comment>